<organism evidence="2 3">
    <name type="scientific">Orchesella cincta</name>
    <name type="common">Springtail</name>
    <name type="synonym">Podura cincta</name>
    <dbReference type="NCBI Taxonomy" id="48709"/>
    <lineage>
        <taxon>Eukaryota</taxon>
        <taxon>Metazoa</taxon>
        <taxon>Ecdysozoa</taxon>
        <taxon>Arthropoda</taxon>
        <taxon>Hexapoda</taxon>
        <taxon>Collembola</taxon>
        <taxon>Entomobryomorpha</taxon>
        <taxon>Entomobryoidea</taxon>
        <taxon>Orchesellidae</taxon>
        <taxon>Orchesellinae</taxon>
        <taxon>Orchesella</taxon>
    </lineage>
</organism>
<proteinExistence type="predicted"/>
<feature type="region of interest" description="Disordered" evidence="1">
    <location>
        <begin position="131"/>
        <end position="160"/>
    </location>
</feature>
<dbReference type="Proteomes" id="UP000094527">
    <property type="component" value="Unassembled WGS sequence"/>
</dbReference>
<protein>
    <submittedName>
        <fullName evidence="2">Uncharacterized protein</fullName>
    </submittedName>
</protein>
<feature type="region of interest" description="Disordered" evidence="1">
    <location>
        <begin position="209"/>
        <end position="235"/>
    </location>
</feature>
<reference evidence="2 3" key="1">
    <citation type="journal article" date="2016" name="Genome Biol. Evol.">
        <title>Gene Family Evolution Reflects Adaptation to Soil Environmental Stressors in the Genome of the Collembolan Orchesella cincta.</title>
        <authorList>
            <person name="Faddeeva-Vakhrusheva A."/>
            <person name="Derks M.F."/>
            <person name="Anvar S.Y."/>
            <person name="Agamennone V."/>
            <person name="Suring W."/>
            <person name="Smit S."/>
            <person name="van Straalen N.M."/>
            <person name="Roelofs D."/>
        </authorList>
    </citation>
    <scope>NUCLEOTIDE SEQUENCE [LARGE SCALE GENOMIC DNA]</scope>
    <source>
        <tissue evidence="2">Mixed pool</tissue>
    </source>
</reference>
<name>A0A1D2MNS3_ORCCI</name>
<keyword evidence="3" id="KW-1185">Reference proteome</keyword>
<feature type="compositionally biased region" description="Low complexity" evidence="1">
    <location>
        <begin position="213"/>
        <end position="231"/>
    </location>
</feature>
<dbReference type="AlphaFoldDB" id="A0A1D2MNS3"/>
<accession>A0A1D2MNS3</accession>
<comment type="caution">
    <text evidence="2">The sequence shown here is derived from an EMBL/GenBank/DDBJ whole genome shotgun (WGS) entry which is preliminary data.</text>
</comment>
<gene>
    <name evidence="2" type="ORF">Ocin01_12093</name>
</gene>
<evidence type="ECO:0000256" key="1">
    <source>
        <dbReference type="SAM" id="MobiDB-lite"/>
    </source>
</evidence>
<sequence>MSFPPNHQQQKRDVKVVELESETDSDEVEVVDFVAGSGDGVPFLRELDLEVIEDFGVGSRMRMNVGRDAPEIELIEEVAGRPRQEPIVYVLESSSDEEDEIDVVGTPRSRATTPEAEVEPQLSHSIQVGNDDLQQQQQQQEAEQPVDVAGGSGSVHDSDEDNQADHLMIEQLRLEALSDEKMKANETMNLLKGVWPSCHFKNYRSCHSNNDVSQGPHPQPSTSGSSSQSSPRLANFDARSGVSSSLFRVATEAECEESLAWWKLELNEEPDPAMVPSPEEQIGINDFRDAFLAAVLKVDKEFAEKEKRMSDSKQKKNR</sequence>
<evidence type="ECO:0000313" key="3">
    <source>
        <dbReference type="Proteomes" id="UP000094527"/>
    </source>
</evidence>
<dbReference type="EMBL" id="LJIJ01000784">
    <property type="protein sequence ID" value="ODM94588.1"/>
    <property type="molecule type" value="Genomic_DNA"/>
</dbReference>
<evidence type="ECO:0000313" key="2">
    <source>
        <dbReference type="EMBL" id="ODM94588.1"/>
    </source>
</evidence>